<dbReference type="InterPro" id="IPR017853">
    <property type="entry name" value="GH"/>
</dbReference>
<keyword evidence="6 10" id="KW-0326">Glycosidase</keyword>
<dbReference type="STRING" id="3818.A0A445ES42"/>
<feature type="active site" description="Proton donor" evidence="8">
    <location>
        <position position="295"/>
    </location>
</feature>
<evidence type="ECO:0000256" key="2">
    <source>
        <dbReference type="ARBA" id="ARBA00005652"/>
    </source>
</evidence>
<feature type="binding site" evidence="9">
    <location>
        <position position="438"/>
    </location>
    <ligand>
        <name>substrate</name>
    </ligand>
</feature>
<dbReference type="PANTHER" id="PTHR31352:SF1">
    <property type="entry name" value="BETA-AMYLASE 3, CHLOROPLASTIC"/>
    <property type="match status" value="1"/>
</dbReference>
<proteinExistence type="inferred from homology"/>
<evidence type="ECO:0000256" key="3">
    <source>
        <dbReference type="ARBA" id="ARBA00012594"/>
    </source>
</evidence>
<feature type="binding site" evidence="9">
    <location>
        <begin position="524"/>
        <end position="525"/>
    </location>
    <ligand>
        <name>substrate</name>
    </ligand>
</feature>
<evidence type="ECO:0000313" key="12">
    <source>
        <dbReference type="EMBL" id="RYR78305.1"/>
    </source>
</evidence>
<dbReference type="InterPro" id="IPR001554">
    <property type="entry name" value="Glyco_hydro_14"/>
</dbReference>
<evidence type="ECO:0000256" key="7">
    <source>
        <dbReference type="ARBA" id="ARBA00023326"/>
    </source>
</evidence>
<dbReference type="PANTHER" id="PTHR31352">
    <property type="entry name" value="BETA-AMYLASE 1, CHLOROPLASTIC"/>
    <property type="match status" value="1"/>
</dbReference>
<dbReference type="GO" id="GO:0000272">
    <property type="term" value="P:polysaccharide catabolic process"/>
    <property type="evidence" value="ECO:0007669"/>
    <property type="project" value="UniProtKB-KW"/>
</dbReference>
<evidence type="ECO:0000256" key="6">
    <source>
        <dbReference type="ARBA" id="ARBA00023295"/>
    </source>
</evidence>
<feature type="binding site" evidence="9">
    <location>
        <position position="443"/>
    </location>
    <ligand>
        <name>substrate</name>
    </ligand>
</feature>
<feature type="region of interest" description="Disordered" evidence="11">
    <location>
        <begin position="81"/>
        <end position="113"/>
    </location>
</feature>
<comment type="caution">
    <text evidence="12">The sequence shown here is derived from an EMBL/GenBank/DDBJ whole genome shotgun (WGS) entry which is preliminary data.</text>
</comment>
<dbReference type="EMBL" id="SDMP01000001">
    <property type="protein sequence ID" value="RYR78305.1"/>
    <property type="molecule type" value="Genomic_DNA"/>
</dbReference>
<evidence type="ECO:0000256" key="4">
    <source>
        <dbReference type="ARBA" id="ARBA00022801"/>
    </source>
</evidence>
<comment type="catalytic activity">
    <reaction evidence="1 10">
        <text>Hydrolysis of (1-&gt;4)-alpha-D-glucosidic linkages in polysaccharides so as to remove successive maltose units from the non-reducing ends of the chains.</text>
        <dbReference type="EC" id="3.2.1.2"/>
    </reaction>
</comment>
<feature type="compositionally biased region" description="Basic and acidic residues" evidence="11">
    <location>
        <begin position="86"/>
        <end position="113"/>
    </location>
</feature>
<dbReference type="Proteomes" id="UP000289738">
    <property type="component" value="Chromosome A01"/>
</dbReference>
<keyword evidence="7 10" id="KW-0624">Polysaccharide degradation</keyword>
<dbReference type="PRINTS" id="PR00750">
    <property type="entry name" value="BETAAMYLASE"/>
</dbReference>
<dbReference type="PROSITE" id="PS00506">
    <property type="entry name" value="BETA_AMYLASE_1"/>
    <property type="match status" value="1"/>
</dbReference>
<feature type="binding site" evidence="9">
    <location>
        <position position="203"/>
    </location>
    <ligand>
        <name>substrate</name>
    </ligand>
</feature>
<evidence type="ECO:0000256" key="9">
    <source>
        <dbReference type="PIRSR" id="PIRSR601554-2"/>
    </source>
</evidence>
<evidence type="ECO:0000313" key="13">
    <source>
        <dbReference type="Proteomes" id="UP000289738"/>
    </source>
</evidence>
<protein>
    <recommendedName>
        <fullName evidence="3 10">Beta-amylase</fullName>
        <ecNumber evidence="3 10">3.2.1.2</ecNumber>
    </recommendedName>
</protein>
<keyword evidence="13" id="KW-1185">Reference proteome</keyword>
<dbReference type="Pfam" id="PF01373">
    <property type="entry name" value="Glyco_hydro_14"/>
    <property type="match status" value="2"/>
</dbReference>
<keyword evidence="4 10" id="KW-0378">Hydrolase</keyword>
<evidence type="ECO:0000256" key="5">
    <source>
        <dbReference type="ARBA" id="ARBA00023277"/>
    </source>
</evidence>
<reference evidence="12 13" key="1">
    <citation type="submission" date="2019-01" db="EMBL/GenBank/DDBJ databases">
        <title>Sequencing of cultivated peanut Arachis hypogaea provides insights into genome evolution and oil improvement.</title>
        <authorList>
            <person name="Chen X."/>
        </authorList>
    </citation>
    <scope>NUCLEOTIDE SEQUENCE [LARGE SCALE GENOMIC DNA]</scope>
    <source>
        <strain evidence="13">cv. Fuhuasheng</strain>
        <tissue evidence="12">Leaves</tissue>
    </source>
</reference>
<gene>
    <name evidence="12" type="ORF">Ahy_A01g003058</name>
</gene>
<keyword evidence="5 10" id="KW-0119">Carbohydrate metabolism</keyword>
<dbReference type="InterPro" id="IPR018238">
    <property type="entry name" value="Glyco_hydro_14_CS"/>
</dbReference>
<sequence>MLSTSTPNLSSPPFFIFFINMHIPSLEILRTVPFFHLLTKMALTLRSSISFVNQKETKALKAFDDVSATVSFAKIKPSSRIQVKNSAREASHHQTHQRDEQREKVHAPSVAHHDNHNVSKRVPVYVMLPLDTVTMGGGLNKPRAMNASLMALKSAGVEGVMVDVWWGLAEKDGPLKYNWEAYAELVQMVQMHGLKLQVVMSFHQCGGNVGDTCSIPLPPWVLEEISKNPDLVYTDRSGRRNPEYISLGCDSTPVLKGRTPLQVYSDYMKSFHDRFRNYLGSVIVEIQVGMGPCGELRYPSYPESNGTWRFPGIGEFQCYDKVWKLAYVGIIFYNGPKAHKTLDTINRRQFQHYMKASLAAAAEAIGKKEWGTSGPHDSGKYNQFPEDTGFFKREGTWNSEYGQFFLEWYSSKLLDHGDKILASAKGIFQASGVKLSGKIAGIHWHYKARSHAAELTAGYYNTRFNDGYLPIARMLAKHEVIFNFTCMEMKDREQPGHANCSPEGLVHQVKMATKMARVELAGENALERYDADAYAQVLSTSRSDSGNGLTAFTYLRMNKKLFEGDNWRHMVDFVRSMSEGGRRQRLSDADSRGSDLYVGHIKGTQREKSQEAALV</sequence>
<comment type="similarity">
    <text evidence="2 10">Belongs to the glycosyl hydrolase 14 family.</text>
</comment>
<accession>A0A445ES42</accession>
<feature type="binding site" evidence="9">
    <location>
        <position position="163"/>
    </location>
    <ligand>
        <name>substrate</name>
    </ligand>
</feature>
<feature type="binding site" evidence="9">
    <location>
        <position position="485"/>
    </location>
    <ligand>
        <name>substrate</name>
    </ligand>
</feature>
<evidence type="ECO:0000256" key="1">
    <source>
        <dbReference type="ARBA" id="ARBA00000546"/>
    </source>
</evidence>
<dbReference type="Gene3D" id="3.20.20.80">
    <property type="entry name" value="Glycosidases"/>
    <property type="match status" value="1"/>
</dbReference>
<evidence type="ECO:0000256" key="10">
    <source>
        <dbReference type="RuleBase" id="RU000509"/>
    </source>
</evidence>
<evidence type="ECO:0000256" key="11">
    <source>
        <dbReference type="SAM" id="MobiDB-lite"/>
    </source>
</evidence>
<dbReference type="SUPFAM" id="SSF51445">
    <property type="entry name" value="(Trans)glycosidases"/>
    <property type="match status" value="1"/>
</dbReference>
<organism evidence="12 13">
    <name type="scientific">Arachis hypogaea</name>
    <name type="common">Peanut</name>
    <dbReference type="NCBI Taxonomy" id="3818"/>
    <lineage>
        <taxon>Eukaryota</taxon>
        <taxon>Viridiplantae</taxon>
        <taxon>Streptophyta</taxon>
        <taxon>Embryophyta</taxon>
        <taxon>Tracheophyta</taxon>
        <taxon>Spermatophyta</taxon>
        <taxon>Magnoliopsida</taxon>
        <taxon>eudicotyledons</taxon>
        <taxon>Gunneridae</taxon>
        <taxon>Pentapetalae</taxon>
        <taxon>rosids</taxon>
        <taxon>fabids</taxon>
        <taxon>Fabales</taxon>
        <taxon>Fabaceae</taxon>
        <taxon>Papilionoideae</taxon>
        <taxon>50 kb inversion clade</taxon>
        <taxon>dalbergioids sensu lato</taxon>
        <taxon>Dalbergieae</taxon>
        <taxon>Pterocarpus clade</taxon>
        <taxon>Arachis</taxon>
    </lineage>
</organism>
<dbReference type="AlphaFoldDB" id="A0A445ES42"/>
<feature type="binding site" evidence="9">
    <location>
        <position position="556"/>
    </location>
    <ligand>
        <name>substrate</name>
    </ligand>
</feature>
<dbReference type="EC" id="3.2.1.2" evidence="3 10"/>
<dbReference type="GO" id="GO:0016161">
    <property type="term" value="F:beta-amylase activity"/>
    <property type="evidence" value="ECO:0007669"/>
    <property type="project" value="UniProtKB-EC"/>
</dbReference>
<feature type="binding site" evidence="9">
    <location>
        <position position="211"/>
    </location>
    <ligand>
        <name>substrate</name>
    </ligand>
</feature>
<evidence type="ECO:0000256" key="8">
    <source>
        <dbReference type="PIRSR" id="PIRSR601554-1"/>
    </source>
</evidence>
<name>A0A445ES42_ARAHY</name>
<feature type="active site" description="Proton acceptor" evidence="8">
    <location>
        <position position="523"/>
    </location>
</feature>